<proteinExistence type="predicted"/>
<dbReference type="SUPFAM" id="SSF49265">
    <property type="entry name" value="Fibronectin type III"/>
    <property type="match status" value="1"/>
</dbReference>
<dbReference type="AlphaFoldDB" id="A0A1I1HW43"/>
<dbReference type="STRING" id="623281.SAMN05421747_107150"/>
<dbReference type="RefSeq" id="WP_090973401.1">
    <property type="nucleotide sequence ID" value="NZ_FOLL01000007.1"/>
</dbReference>
<evidence type="ECO:0000313" key="2">
    <source>
        <dbReference type="EMBL" id="SFC28154.1"/>
    </source>
</evidence>
<dbReference type="Gene3D" id="2.60.40.10">
    <property type="entry name" value="Immunoglobulins"/>
    <property type="match status" value="1"/>
</dbReference>
<dbReference type="SUPFAM" id="SSF51126">
    <property type="entry name" value="Pectin lyase-like"/>
    <property type="match status" value="1"/>
</dbReference>
<dbReference type="InterPro" id="IPR012334">
    <property type="entry name" value="Pectin_lyas_fold"/>
</dbReference>
<dbReference type="PROSITE" id="PS51257">
    <property type="entry name" value="PROKAR_LIPOPROTEIN"/>
    <property type="match status" value="1"/>
</dbReference>
<reference evidence="2 3" key="1">
    <citation type="submission" date="2016-10" db="EMBL/GenBank/DDBJ databases">
        <authorList>
            <person name="de Groot N.N."/>
        </authorList>
    </citation>
    <scope>NUCLEOTIDE SEQUENCE [LARGE SCALE GENOMIC DNA]</scope>
    <source>
        <strain evidence="2 3">DSM 22900</strain>
    </source>
</reference>
<dbReference type="OrthoDB" id="691503at2"/>
<name>A0A1I1HW43_9SPHI</name>
<feature type="chain" id="PRO_5011600447" evidence="1">
    <location>
        <begin position="22"/>
        <end position="555"/>
    </location>
</feature>
<protein>
    <submittedName>
        <fullName evidence="2">SusE outer membrane protein</fullName>
    </submittedName>
</protein>
<dbReference type="EMBL" id="FOLL01000007">
    <property type="protein sequence ID" value="SFC28154.1"/>
    <property type="molecule type" value="Genomic_DNA"/>
</dbReference>
<dbReference type="InterPro" id="IPR011050">
    <property type="entry name" value="Pectin_lyase_fold/virulence"/>
</dbReference>
<evidence type="ECO:0000313" key="3">
    <source>
        <dbReference type="Proteomes" id="UP000199577"/>
    </source>
</evidence>
<organism evidence="2 3">
    <name type="scientific">Parapedobacter composti</name>
    <dbReference type="NCBI Taxonomy" id="623281"/>
    <lineage>
        <taxon>Bacteria</taxon>
        <taxon>Pseudomonadati</taxon>
        <taxon>Bacteroidota</taxon>
        <taxon>Sphingobacteriia</taxon>
        <taxon>Sphingobacteriales</taxon>
        <taxon>Sphingobacteriaceae</taxon>
        <taxon>Parapedobacter</taxon>
    </lineage>
</organism>
<keyword evidence="3" id="KW-1185">Reference proteome</keyword>
<keyword evidence="1" id="KW-0732">Signal</keyword>
<accession>A0A1I1HW43</accession>
<sequence length="555" mass="61029">MKQLKITKPVGRIFIALIMLAACKQQDDLFKEFRPDRMFMPAGDISAESGETQVTLTWKEALNTSASPTYTVEISKDTLFESGALLTLQTDTTGIVLTDEQLEVREKYFARVRTNETAGIPASSWLHSNGFTIRGKQLFIAINEQTDLKDTQVILKWRYDETVTRLVITEFEAGSETGREVQRVDLDAETIENATITVENLTPQTRYVALLLAGNVQVGSLAFTTKEPSNFTVEITPEDDLKAILEAAADQDAIGLHPGTYTATEEIIILMKKQVTIGAVSGNPAETILQLRGFELRGDGAGIRLEDLTLDMLAVADTYLIDLKGETSDNSPTQFSSITIRGCVMQRIGRALVRGSRAGNRDHQVDFIRVENSILQDNDTDYALFEIQKLGMNRLEIVNSTINRVSKSIVRYDVNIGTPAASILFDQVTVNAFGNDGRRPLVDVNTPADIVVRNSVLANTKWASVRYPTPTVHNDLLRAGNGATARFEYVNLHNLMNSAEPPAELNIPSAVVQQGVIRETLPWDHATNDFSFPAGSPLLTASSSAGPIGDPRWNP</sequence>
<dbReference type="Gene3D" id="2.160.20.10">
    <property type="entry name" value="Single-stranded right-handed beta-helix, Pectin lyase-like"/>
    <property type="match status" value="1"/>
</dbReference>
<dbReference type="InterPro" id="IPR013783">
    <property type="entry name" value="Ig-like_fold"/>
</dbReference>
<feature type="signal peptide" evidence="1">
    <location>
        <begin position="1"/>
        <end position="21"/>
    </location>
</feature>
<gene>
    <name evidence="2" type="ORF">SAMN05421747_107150</name>
</gene>
<evidence type="ECO:0000256" key="1">
    <source>
        <dbReference type="SAM" id="SignalP"/>
    </source>
</evidence>
<dbReference type="Proteomes" id="UP000199577">
    <property type="component" value="Unassembled WGS sequence"/>
</dbReference>
<dbReference type="InterPro" id="IPR036116">
    <property type="entry name" value="FN3_sf"/>
</dbReference>